<dbReference type="RefSeq" id="WP_147920953.1">
    <property type="nucleotide sequence ID" value="NZ_VRTY01000018.1"/>
</dbReference>
<proteinExistence type="predicted"/>
<dbReference type="SUPFAM" id="SSF51905">
    <property type="entry name" value="FAD/NAD(P)-binding domain"/>
    <property type="match status" value="1"/>
</dbReference>
<dbReference type="EMBL" id="VRTY01000018">
    <property type="protein sequence ID" value="TXK49239.1"/>
    <property type="molecule type" value="Genomic_DNA"/>
</dbReference>
<dbReference type="Pfam" id="PF13454">
    <property type="entry name" value="NAD_binding_9"/>
    <property type="match status" value="1"/>
</dbReference>
<dbReference type="InterPro" id="IPR036188">
    <property type="entry name" value="FAD/NAD-bd_sf"/>
</dbReference>
<feature type="domain" description="FAD-dependent urate hydroxylase HpyO/Asp monooxygenase CreE-like FAD/NAD(P)-binding" evidence="1">
    <location>
        <begin position="10"/>
        <end position="168"/>
    </location>
</feature>
<dbReference type="PANTHER" id="PTHR40254">
    <property type="entry name" value="BLR0577 PROTEIN"/>
    <property type="match status" value="1"/>
</dbReference>
<sequence>MIATSGIHIAIVGGGLSGTLAALRLLQSAKEGTTIYLLEKEEEKLYRGVAYSSKLPFQPLNVPASCMSLFPEKPVDFADWLIKNQPHYNLNLPEQHIADAFIPRFIFGDYVAQRLKEAEADALAGVQLRQVKSTVLFIEPNPFTGVCSVRLKDGSLIKAHKVVLAPGNLPPLNVPIRNMAFYSSDRYKASPWAADALEALPTDAPVLLIGSSLTMVDLVGSLHARGHSGRIYVVSRHGMLPKAYNLGAKPLKLAPLPTIVFDTVTNALRYVRETVAEAAADGYTWHSVIDALRTAIPVIWQRWPIEEKKRFLRHVRPFWEVHRHRMPDSSALLLQQLQEQGQLVVLAGTLETITLSADTAKVVIRKRGQQRNEIIAVARVINCTGPLCDYIKSTDPLLRQLLNQGLIKPDMLRLGLETTAEGNLVGADNNPNYNLFTLGPPRKGMLYESTALHEIRQQAVALAEAILEEVEERKKEV</sequence>
<dbReference type="Gene3D" id="3.50.50.60">
    <property type="entry name" value="FAD/NAD(P)-binding domain"/>
    <property type="match status" value="1"/>
</dbReference>
<evidence type="ECO:0000313" key="3">
    <source>
        <dbReference type="Proteomes" id="UP000321926"/>
    </source>
</evidence>
<dbReference type="PANTHER" id="PTHR40254:SF1">
    <property type="entry name" value="BLR0577 PROTEIN"/>
    <property type="match status" value="1"/>
</dbReference>
<dbReference type="OrthoDB" id="6309046at2"/>
<dbReference type="Proteomes" id="UP000321926">
    <property type="component" value="Unassembled WGS sequence"/>
</dbReference>
<dbReference type="AlphaFoldDB" id="A0A5C8KCE9"/>
<accession>A0A5C8KCE9</accession>
<comment type="caution">
    <text evidence="2">The sequence shown here is derived from an EMBL/GenBank/DDBJ whole genome shotgun (WGS) entry which is preliminary data.</text>
</comment>
<organism evidence="2 3">
    <name type="scientific">Pontibacter qinzhouensis</name>
    <dbReference type="NCBI Taxonomy" id="2603253"/>
    <lineage>
        <taxon>Bacteria</taxon>
        <taxon>Pseudomonadati</taxon>
        <taxon>Bacteroidota</taxon>
        <taxon>Cytophagia</taxon>
        <taxon>Cytophagales</taxon>
        <taxon>Hymenobacteraceae</taxon>
        <taxon>Pontibacter</taxon>
    </lineage>
</organism>
<evidence type="ECO:0000259" key="1">
    <source>
        <dbReference type="Pfam" id="PF13454"/>
    </source>
</evidence>
<protein>
    <recommendedName>
        <fullName evidence="1">FAD-dependent urate hydroxylase HpyO/Asp monooxygenase CreE-like FAD/NAD(P)-binding domain-containing protein</fullName>
    </recommendedName>
</protein>
<evidence type="ECO:0000313" key="2">
    <source>
        <dbReference type="EMBL" id="TXK49239.1"/>
    </source>
</evidence>
<gene>
    <name evidence="2" type="ORF">FVR03_06635</name>
</gene>
<dbReference type="InterPro" id="IPR052189">
    <property type="entry name" value="L-asp_N-monooxygenase_NS-form"/>
</dbReference>
<keyword evidence="3" id="KW-1185">Reference proteome</keyword>
<name>A0A5C8KCE9_9BACT</name>
<reference evidence="2 3" key="1">
    <citation type="submission" date="2019-08" db="EMBL/GenBank/DDBJ databases">
        <authorList>
            <person name="Shi S."/>
        </authorList>
    </citation>
    <scope>NUCLEOTIDE SEQUENCE [LARGE SCALE GENOMIC DNA]</scope>
    <source>
        <strain evidence="2 3">GY10130</strain>
    </source>
</reference>
<dbReference type="InterPro" id="IPR038732">
    <property type="entry name" value="HpyO/CreE_NAD-binding"/>
</dbReference>